<comment type="subcellular location">
    <subcellularLocation>
        <location evidence="5">Cell membrane</location>
        <topology evidence="5">Multi-pass membrane protein</topology>
    </subcellularLocation>
</comment>
<accession>A0ABN6SCM5</accession>
<evidence type="ECO:0000256" key="5">
    <source>
        <dbReference type="HAMAP-Rule" id="MF_01600"/>
    </source>
</evidence>
<feature type="region of interest" description="Disordered" evidence="6">
    <location>
        <begin position="987"/>
        <end position="1058"/>
    </location>
</feature>
<keyword evidence="8" id="KW-1185">Reference proteome</keyword>
<feature type="transmembrane region" description="Helical" evidence="5">
    <location>
        <begin position="335"/>
        <end position="356"/>
    </location>
</feature>
<feature type="transmembrane region" description="Helical" evidence="5">
    <location>
        <begin position="285"/>
        <end position="305"/>
    </location>
</feature>
<feature type="compositionally biased region" description="Low complexity" evidence="6">
    <location>
        <begin position="42"/>
        <end position="52"/>
    </location>
</feature>
<dbReference type="HAMAP" id="MF_01600">
    <property type="entry name" value="UPF0182"/>
    <property type="match status" value="1"/>
</dbReference>
<keyword evidence="2 5" id="KW-0812">Transmembrane</keyword>
<feature type="transmembrane region" description="Helical" evidence="5">
    <location>
        <begin position="130"/>
        <end position="151"/>
    </location>
</feature>
<feature type="compositionally biased region" description="Low complexity" evidence="6">
    <location>
        <begin position="987"/>
        <end position="1000"/>
    </location>
</feature>
<evidence type="ECO:0000256" key="4">
    <source>
        <dbReference type="ARBA" id="ARBA00023136"/>
    </source>
</evidence>
<evidence type="ECO:0000313" key="8">
    <source>
        <dbReference type="Proteomes" id="UP001321766"/>
    </source>
</evidence>
<evidence type="ECO:0000256" key="6">
    <source>
        <dbReference type="SAM" id="MobiDB-lite"/>
    </source>
</evidence>
<keyword evidence="3 5" id="KW-1133">Transmembrane helix</keyword>
<sequence>MSFFDLFGAMFDDGRDPRFSRQNAPDDDPVIINVEEDGGSGSAASSGSARGPRGPHGPGIPRLPRLQRQPVSGPGLSRGSKIMLVVVGIVAVVVVLLFATARFITDLMWYSQLGAARVVWTQLAVKVGLWLAYALILALVTLFAASMAIWARPDSPDGSTIRIKGDVIEVGHGISSKRARRVAGIVSLAVGIIFGFQFNADWTSILLLFNRQSFGAKDPQFGLDNGFYVFILPGLKLLASALLLIVVLAGIFSVITHFLMGGIRLTMPVGGRGIVEMTRRARQQVAVWLLLAMLVWAGNMVLGVFDRLTEQGSQVGGATKITGASYTSVNASIPVTFIMAALVALLGIVLAVWILSAKSLREGRPQASSAGAAFKDWRLPITAIAALVVASILLTGVWPMVVQRFRVSPNAQEMESQYIQRNISATNQAYGLQGLKTEQYHATTQVRSGALAQDADTTAQIRLLDPQVVSPTFRQLQQSKQYYTFEDTLAVDKYEIDGVSQDTVIGARELDLEGNDNRNWVNDHTVFTHGYGVVAAYGNKVTPDGQPEFFEQDIPTHGKLTDQEHYEPRIYFSPNAPEYSIVGSPQGSKTKGWEFDYPTGSDGATNTFSGNGGPSVGNLFTRLLYAIRFGSDQILFSDRVTPSSQILYDRSPKERVAKVAPYLTLDGRVYPAVVNGRVKWIVDGYTTSDMYPYSQKVDLGPITQDTTTLSSQAVKGLGSQEANYIRNSVKATVDAYDGSVDLYAWDVKDPVLKAWQQVFPGQYKPLSQISGDLMSHMRYPESLFKVQRQLLSQYHVGQASQFFSGEDFWQTPVDPTGTDEEQKRGVKQPPYYLTMQTPGTSSPTFSLTSTFIPAGTSTREILTGFLSIDSDAGRTAGKIGPDYGTLRLLELPKNSNVPGPGQAQNNFNSDAAISTELNLLQSGSTKVKRGNLLTLPVGNGLIYIQPVYVQSSGATSFPLLKRVLVAFGDKVSSAPTLDAALDKTFKGNSGASAGDAANAGKGDETGTATQPDQPSGSGQSGSGSQQSGEQGKQGASGSSPALKQALSDADQAMKDSDTALKQGDFSAYGEAQNRLKEALNKALEANK</sequence>
<dbReference type="Proteomes" id="UP001321766">
    <property type="component" value="Chromosome"/>
</dbReference>
<dbReference type="Pfam" id="PF03699">
    <property type="entry name" value="UPF0182"/>
    <property type="match status" value="1"/>
</dbReference>
<evidence type="ECO:0000256" key="1">
    <source>
        <dbReference type="ARBA" id="ARBA00022475"/>
    </source>
</evidence>
<gene>
    <name evidence="7" type="ORF">KIM372_07690</name>
</gene>
<dbReference type="InterPro" id="IPR005372">
    <property type="entry name" value="UPF0182"/>
</dbReference>
<feature type="compositionally biased region" description="Low complexity" evidence="6">
    <location>
        <begin position="1022"/>
        <end position="1039"/>
    </location>
</feature>
<feature type="transmembrane region" description="Helical" evidence="5">
    <location>
        <begin position="82"/>
        <end position="104"/>
    </location>
</feature>
<evidence type="ECO:0000256" key="2">
    <source>
        <dbReference type="ARBA" id="ARBA00022692"/>
    </source>
</evidence>
<feature type="region of interest" description="Disordered" evidence="6">
    <location>
        <begin position="17"/>
        <end position="76"/>
    </location>
</feature>
<reference evidence="7 8" key="1">
    <citation type="journal article" date="2023" name="Microbiol. Spectr.">
        <title>Symbiosis of Carpenter Bees with Uncharacterized Lactic Acid Bacteria Showing NAD Auxotrophy.</title>
        <authorList>
            <person name="Kawasaki S."/>
            <person name="Ozawa K."/>
            <person name="Mori T."/>
            <person name="Yamamoto A."/>
            <person name="Ito M."/>
            <person name="Ohkuma M."/>
            <person name="Sakamoto M."/>
            <person name="Matsutani M."/>
        </authorList>
    </citation>
    <scope>NUCLEOTIDE SEQUENCE [LARGE SCALE GENOMIC DNA]</scope>
    <source>
        <strain evidence="7 8">Kim37-2</strain>
    </source>
</reference>
<feature type="compositionally biased region" description="Acidic residues" evidence="6">
    <location>
        <begin position="25"/>
        <end position="38"/>
    </location>
</feature>
<feature type="transmembrane region" description="Helical" evidence="5">
    <location>
        <begin position="182"/>
        <end position="200"/>
    </location>
</feature>
<keyword evidence="1 5" id="KW-1003">Cell membrane</keyword>
<keyword evidence="4 5" id="KW-0472">Membrane</keyword>
<evidence type="ECO:0000313" key="7">
    <source>
        <dbReference type="EMBL" id="BDR52862.1"/>
    </source>
</evidence>
<organism evidence="7 8">
    <name type="scientific">Bombiscardovia nodaiensis</name>
    <dbReference type="NCBI Taxonomy" id="2932181"/>
    <lineage>
        <taxon>Bacteria</taxon>
        <taxon>Bacillati</taxon>
        <taxon>Actinomycetota</taxon>
        <taxon>Actinomycetes</taxon>
        <taxon>Bifidobacteriales</taxon>
        <taxon>Bifidobacteriaceae</taxon>
        <taxon>Bombiscardovia</taxon>
    </lineage>
</organism>
<evidence type="ECO:0000256" key="3">
    <source>
        <dbReference type="ARBA" id="ARBA00022989"/>
    </source>
</evidence>
<dbReference type="PANTHER" id="PTHR39344">
    <property type="entry name" value="UPF0182 PROTEIN SLL1060"/>
    <property type="match status" value="1"/>
</dbReference>
<feature type="transmembrane region" description="Helical" evidence="5">
    <location>
        <begin position="237"/>
        <end position="265"/>
    </location>
</feature>
<name>A0ABN6SCM5_9BIFI</name>
<proteinExistence type="inferred from homology"/>
<feature type="transmembrane region" description="Helical" evidence="5">
    <location>
        <begin position="377"/>
        <end position="401"/>
    </location>
</feature>
<comment type="similarity">
    <text evidence="5">Belongs to the UPF0182 family.</text>
</comment>
<dbReference type="EMBL" id="AP026798">
    <property type="protein sequence ID" value="BDR52862.1"/>
    <property type="molecule type" value="Genomic_DNA"/>
</dbReference>
<protein>
    <recommendedName>
        <fullName evidence="5">UPF0182 protein KIM372_07690</fullName>
    </recommendedName>
</protein>
<dbReference type="PANTHER" id="PTHR39344:SF1">
    <property type="entry name" value="UPF0182 PROTEIN SLL1060"/>
    <property type="match status" value="1"/>
</dbReference>